<dbReference type="AlphaFoldDB" id="A0A1I5Q7U1"/>
<keyword evidence="5" id="KW-0378">Hydrolase</keyword>
<feature type="region of interest" description="Disordered" evidence="9">
    <location>
        <begin position="343"/>
        <end position="366"/>
    </location>
</feature>
<sequence length="366" mass="40181">MRRIAGASLCALLVTVGAVSGSVSDRGGGRDRVRDRVHAASAVPDDGCVPGSAARAARPHDRADLGHDGAVALLADLHQTLLDRFGTSDIARFEASRFDASRFDASRFDASRLDGARRIARRLVVPVRFHVVHSGRYGRLSKKALRRQIATLNAAYSGRKGGADTRVRFRLSGYDRTNKPSWFYHPQHYEHAMKRRLRKGGRGTLNVYTASVGAEVLGFSTFPQWYRRDPRMDGVVVDYRSLPRGSYAPFNHGYTGVHEIGHWLGLMHTFEGGCTPPGDGVADTPYEAVPAEGCPRHRDTCPQRGRDPVHNFMDYAHDSCMRGFTAGQGRLIRASWAAYRSRRHGRHRVDPGTAGPGAARSVGGAR</sequence>
<dbReference type="Proteomes" id="UP000183413">
    <property type="component" value="Unassembled WGS sequence"/>
</dbReference>
<dbReference type="Gene3D" id="3.40.390.10">
    <property type="entry name" value="Collagenase (Catalytic Domain)"/>
    <property type="match status" value="1"/>
</dbReference>
<keyword evidence="8" id="KW-1015">Disulfide bond</keyword>
<evidence type="ECO:0000256" key="3">
    <source>
        <dbReference type="ARBA" id="ARBA00022723"/>
    </source>
</evidence>
<dbReference type="GO" id="GO:0008237">
    <property type="term" value="F:metallopeptidase activity"/>
    <property type="evidence" value="ECO:0007669"/>
    <property type="project" value="UniProtKB-KW"/>
</dbReference>
<dbReference type="InterPro" id="IPR008754">
    <property type="entry name" value="Peptidase_M43"/>
</dbReference>
<dbReference type="EMBL" id="FOVH01000014">
    <property type="protein sequence ID" value="SFP42289.1"/>
    <property type="molecule type" value="Genomic_DNA"/>
</dbReference>
<keyword evidence="4" id="KW-0732">Signal</keyword>
<evidence type="ECO:0000313" key="11">
    <source>
        <dbReference type="EMBL" id="SFP42289.1"/>
    </source>
</evidence>
<keyword evidence="7" id="KW-0482">Metalloprotease</keyword>
<dbReference type="GO" id="GO:0006508">
    <property type="term" value="P:proteolysis"/>
    <property type="evidence" value="ECO:0007669"/>
    <property type="project" value="UniProtKB-KW"/>
</dbReference>
<gene>
    <name evidence="11" type="ORF">SAMN04489713_11427</name>
</gene>
<evidence type="ECO:0000256" key="1">
    <source>
        <dbReference type="ARBA" id="ARBA00008721"/>
    </source>
</evidence>
<evidence type="ECO:0000256" key="2">
    <source>
        <dbReference type="ARBA" id="ARBA00022670"/>
    </source>
</evidence>
<dbReference type="InParanoid" id="A0A1I5Q7U1"/>
<proteinExistence type="inferred from homology"/>
<reference evidence="11 12" key="1">
    <citation type="submission" date="2016-10" db="EMBL/GenBank/DDBJ databases">
        <authorList>
            <person name="de Groot N.N."/>
        </authorList>
    </citation>
    <scope>NUCLEOTIDE SEQUENCE [LARGE SCALE GENOMIC DNA]</scope>
    <source>
        <strain evidence="11 12">DSM 43067</strain>
    </source>
</reference>
<evidence type="ECO:0000313" key="12">
    <source>
        <dbReference type="Proteomes" id="UP000183413"/>
    </source>
</evidence>
<dbReference type="InterPro" id="IPR024079">
    <property type="entry name" value="MetalloPept_cat_dom_sf"/>
</dbReference>
<keyword evidence="3" id="KW-0479">Metal-binding</keyword>
<keyword evidence="2" id="KW-0645">Protease</keyword>
<evidence type="ECO:0000259" key="10">
    <source>
        <dbReference type="Pfam" id="PF05572"/>
    </source>
</evidence>
<protein>
    <submittedName>
        <fullName evidence="11">Pregnancy-associated plasma protein-A</fullName>
    </submittedName>
</protein>
<evidence type="ECO:0000256" key="5">
    <source>
        <dbReference type="ARBA" id="ARBA00022801"/>
    </source>
</evidence>
<organism evidence="11 12">
    <name type="scientific">Actinomadura madurae</name>
    <dbReference type="NCBI Taxonomy" id="1993"/>
    <lineage>
        <taxon>Bacteria</taxon>
        <taxon>Bacillati</taxon>
        <taxon>Actinomycetota</taxon>
        <taxon>Actinomycetes</taxon>
        <taxon>Streptosporangiales</taxon>
        <taxon>Thermomonosporaceae</taxon>
        <taxon>Actinomadura</taxon>
    </lineage>
</organism>
<comment type="similarity">
    <text evidence="1">Belongs to the peptidase M43B family.</text>
</comment>
<name>A0A1I5Q7U1_9ACTN</name>
<keyword evidence="6" id="KW-0862">Zinc</keyword>
<evidence type="ECO:0000256" key="8">
    <source>
        <dbReference type="ARBA" id="ARBA00023157"/>
    </source>
</evidence>
<dbReference type="STRING" id="1993.SAMN04489713_11427"/>
<evidence type="ECO:0000256" key="4">
    <source>
        <dbReference type="ARBA" id="ARBA00022729"/>
    </source>
</evidence>
<dbReference type="GO" id="GO:0046872">
    <property type="term" value="F:metal ion binding"/>
    <property type="evidence" value="ECO:0007669"/>
    <property type="project" value="UniProtKB-KW"/>
</dbReference>
<feature type="domain" description="Peptidase M43 pregnancy-associated plasma-A" evidence="10">
    <location>
        <begin position="253"/>
        <end position="328"/>
    </location>
</feature>
<dbReference type="Pfam" id="PF05572">
    <property type="entry name" value="Peptidase_M43"/>
    <property type="match status" value="1"/>
</dbReference>
<dbReference type="PANTHER" id="PTHR47466:SF1">
    <property type="entry name" value="METALLOPROTEASE MEP1 (AFU_ORTHOLOGUE AFUA_1G07730)-RELATED"/>
    <property type="match status" value="1"/>
</dbReference>
<dbReference type="SUPFAM" id="SSF55486">
    <property type="entry name" value="Metalloproteases ('zincins'), catalytic domain"/>
    <property type="match status" value="1"/>
</dbReference>
<dbReference type="PANTHER" id="PTHR47466">
    <property type="match status" value="1"/>
</dbReference>
<dbReference type="CDD" id="cd04275">
    <property type="entry name" value="ZnMc_pappalysin_like"/>
    <property type="match status" value="1"/>
</dbReference>
<evidence type="ECO:0000256" key="6">
    <source>
        <dbReference type="ARBA" id="ARBA00022833"/>
    </source>
</evidence>
<dbReference type="eggNOG" id="COG3291">
    <property type="taxonomic scope" value="Bacteria"/>
</dbReference>
<accession>A0A1I5Q7U1</accession>
<keyword evidence="12" id="KW-1185">Reference proteome</keyword>
<evidence type="ECO:0000256" key="9">
    <source>
        <dbReference type="SAM" id="MobiDB-lite"/>
    </source>
</evidence>
<evidence type="ECO:0000256" key="7">
    <source>
        <dbReference type="ARBA" id="ARBA00023049"/>
    </source>
</evidence>